<accession>A0ABR3TUE1</accession>
<feature type="compositionally biased region" description="Low complexity" evidence="1">
    <location>
        <begin position="173"/>
        <end position="197"/>
    </location>
</feature>
<feature type="region of interest" description="Disordered" evidence="1">
    <location>
        <begin position="173"/>
        <end position="338"/>
    </location>
</feature>
<proteinExistence type="predicted"/>
<dbReference type="InterPro" id="IPR036908">
    <property type="entry name" value="RlpA-like_sf"/>
</dbReference>
<organism evidence="3 4">
    <name type="scientific">Diplodia intermedia</name>
    <dbReference type="NCBI Taxonomy" id="856260"/>
    <lineage>
        <taxon>Eukaryota</taxon>
        <taxon>Fungi</taxon>
        <taxon>Dikarya</taxon>
        <taxon>Ascomycota</taxon>
        <taxon>Pezizomycotina</taxon>
        <taxon>Dothideomycetes</taxon>
        <taxon>Dothideomycetes incertae sedis</taxon>
        <taxon>Botryosphaeriales</taxon>
        <taxon>Botryosphaeriaceae</taxon>
        <taxon>Diplodia</taxon>
    </lineage>
</organism>
<name>A0ABR3TUE1_9PEZI</name>
<feature type="compositionally biased region" description="Polar residues" evidence="1">
    <location>
        <begin position="204"/>
        <end position="224"/>
    </location>
</feature>
<dbReference type="Proteomes" id="UP001521184">
    <property type="component" value="Unassembled WGS sequence"/>
</dbReference>
<feature type="compositionally biased region" description="Polar residues" evidence="1">
    <location>
        <begin position="314"/>
        <end position="338"/>
    </location>
</feature>
<protein>
    <submittedName>
        <fullName evidence="3">Uncharacterized protein</fullName>
    </submittedName>
</protein>
<gene>
    <name evidence="3" type="ORF">SLS58_004302</name>
</gene>
<dbReference type="EMBL" id="JAKEKT020000023">
    <property type="protein sequence ID" value="KAL1644388.1"/>
    <property type="molecule type" value="Genomic_DNA"/>
</dbReference>
<reference evidence="3 4" key="1">
    <citation type="journal article" date="2023" name="Plant Dis.">
        <title>First Report of Diplodia intermedia Causing Canker and Dieback Diseases on Apple Trees in Canada.</title>
        <authorList>
            <person name="Ellouze W."/>
            <person name="Ilyukhin E."/>
            <person name="Sulman M."/>
            <person name="Ali S."/>
        </authorList>
    </citation>
    <scope>NUCLEOTIDE SEQUENCE [LARGE SCALE GENOMIC DNA]</scope>
    <source>
        <strain evidence="3 4">M45-28</strain>
    </source>
</reference>
<evidence type="ECO:0000313" key="3">
    <source>
        <dbReference type="EMBL" id="KAL1644388.1"/>
    </source>
</evidence>
<feature type="signal peptide" evidence="2">
    <location>
        <begin position="1"/>
        <end position="18"/>
    </location>
</feature>
<sequence>MPSFRSLLLLAGAGTALAQLNFETDATLHDYPSLSDGRAKYNPPWCEMSYDSLDLNSITSYCAIDKSTCGACFNVCGSKGCKYLLAMDQCTRTDGLLDMSVGAGQEIGGATTGHLQVKVTQVDASHCAHIWNGQMFFSWEAPYGGLATLKSLMDGEATTVNYVASSTKVPVLTSSEPSSTLATATSSAEAEPVSEASVSKETEATSVYSASADPTVTSEYSSSAAKPESTSEDPAPVETASLSVETSPSYSISETSKTVHSEATASNEPGYTPAATLLSSSAPFSNSSITATASPSASAVVPTDDGSDSGTDVSAESNGSGGPTTTRSEQSVSESADCVTVTSTVPGSTIYYTVTSGHSSSKATAQPPSSTAVSILAEAAASDSTTKATTTVRSTSTVWYTQTTTITGCPSGVTNCPESLRTTGTSTLTSAVQTTVVASAHATLYPSGPGHWNGTEMDGSHAAVDIPHAEASSHAYAAEVKENHKMVAPFTHAKRSSAPASAGCQGSEVIMALGGLTALIIMAL</sequence>
<feature type="compositionally biased region" description="Polar residues" evidence="1">
    <location>
        <begin position="240"/>
        <end position="269"/>
    </location>
</feature>
<comment type="caution">
    <text evidence="3">The sequence shown here is derived from an EMBL/GenBank/DDBJ whole genome shotgun (WGS) entry which is preliminary data.</text>
</comment>
<feature type="compositionally biased region" description="Low complexity" evidence="1">
    <location>
        <begin position="279"/>
        <end position="299"/>
    </location>
</feature>
<dbReference type="SUPFAM" id="SSF50685">
    <property type="entry name" value="Barwin-like endoglucanases"/>
    <property type="match status" value="1"/>
</dbReference>
<evidence type="ECO:0000256" key="2">
    <source>
        <dbReference type="SAM" id="SignalP"/>
    </source>
</evidence>
<evidence type="ECO:0000313" key="4">
    <source>
        <dbReference type="Proteomes" id="UP001521184"/>
    </source>
</evidence>
<keyword evidence="2" id="KW-0732">Signal</keyword>
<evidence type="ECO:0000256" key="1">
    <source>
        <dbReference type="SAM" id="MobiDB-lite"/>
    </source>
</evidence>
<feature type="chain" id="PRO_5045360237" evidence="2">
    <location>
        <begin position="19"/>
        <end position="524"/>
    </location>
</feature>
<keyword evidence="4" id="KW-1185">Reference proteome</keyword>